<evidence type="ECO:0000313" key="1">
    <source>
        <dbReference type="EMBL" id="TFK64382.1"/>
    </source>
</evidence>
<evidence type="ECO:0000313" key="2">
    <source>
        <dbReference type="Proteomes" id="UP000308600"/>
    </source>
</evidence>
<dbReference type="Proteomes" id="UP000308600">
    <property type="component" value="Unassembled WGS sequence"/>
</dbReference>
<name>A0ACD3AF54_9AGAR</name>
<keyword evidence="2" id="KW-1185">Reference proteome</keyword>
<dbReference type="EMBL" id="ML208476">
    <property type="protein sequence ID" value="TFK64382.1"/>
    <property type="molecule type" value="Genomic_DNA"/>
</dbReference>
<accession>A0ACD3AF54</accession>
<protein>
    <submittedName>
        <fullName evidence="1">Uncharacterized protein</fullName>
    </submittedName>
</protein>
<reference evidence="1 2" key="1">
    <citation type="journal article" date="2019" name="Nat. Ecol. Evol.">
        <title>Megaphylogeny resolves global patterns of mushroom evolution.</title>
        <authorList>
            <person name="Varga T."/>
            <person name="Krizsan K."/>
            <person name="Foldi C."/>
            <person name="Dima B."/>
            <person name="Sanchez-Garcia M."/>
            <person name="Sanchez-Ramirez S."/>
            <person name="Szollosi G.J."/>
            <person name="Szarkandi J.G."/>
            <person name="Papp V."/>
            <person name="Albert L."/>
            <person name="Andreopoulos W."/>
            <person name="Angelini C."/>
            <person name="Antonin V."/>
            <person name="Barry K.W."/>
            <person name="Bougher N.L."/>
            <person name="Buchanan P."/>
            <person name="Buyck B."/>
            <person name="Bense V."/>
            <person name="Catcheside P."/>
            <person name="Chovatia M."/>
            <person name="Cooper J."/>
            <person name="Damon W."/>
            <person name="Desjardin D."/>
            <person name="Finy P."/>
            <person name="Geml J."/>
            <person name="Haridas S."/>
            <person name="Hughes K."/>
            <person name="Justo A."/>
            <person name="Karasinski D."/>
            <person name="Kautmanova I."/>
            <person name="Kiss B."/>
            <person name="Kocsube S."/>
            <person name="Kotiranta H."/>
            <person name="LaButti K.M."/>
            <person name="Lechner B.E."/>
            <person name="Liimatainen K."/>
            <person name="Lipzen A."/>
            <person name="Lukacs Z."/>
            <person name="Mihaltcheva S."/>
            <person name="Morgado L.N."/>
            <person name="Niskanen T."/>
            <person name="Noordeloos M.E."/>
            <person name="Ohm R.A."/>
            <person name="Ortiz-Santana B."/>
            <person name="Ovrebo C."/>
            <person name="Racz N."/>
            <person name="Riley R."/>
            <person name="Savchenko A."/>
            <person name="Shiryaev A."/>
            <person name="Soop K."/>
            <person name="Spirin V."/>
            <person name="Szebenyi C."/>
            <person name="Tomsovsky M."/>
            <person name="Tulloss R.E."/>
            <person name="Uehling J."/>
            <person name="Grigoriev I.V."/>
            <person name="Vagvolgyi C."/>
            <person name="Papp T."/>
            <person name="Martin F.M."/>
            <person name="Miettinen O."/>
            <person name="Hibbett D.S."/>
            <person name="Nagy L.G."/>
        </authorList>
    </citation>
    <scope>NUCLEOTIDE SEQUENCE [LARGE SCALE GENOMIC DNA]</scope>
    <source>
        <strain evidence="1 2">NL-1719</strain>
    </source>
</reference>
<proteinExistence type="predicted"/>
<gene>
    <name evidence="1" type="ORF">BDN72DRAFT_265794</name>
</gene>
<organism evidence="1 2">
    <name type="scientific">Pluteus cervinus</name>
    <dbReference type="NCBI Taxonomy" id="181527"/>
    <lineage>
        <taxon>Eukaryota</taxon>
        <taxon>Fungi</taxon>
        <taxon>Dikarya</taxon>
        <taxon>Basidiomycota</taxon>
        <taxon>Agaricomycotina</taxon>
        <taxon>Agaricomycetes</taxon>
        <taxon>Agaricomycetidae</taxon>
        <taxon>Agaricales</taxon>
        <taxon>Pluteineae</taxon>
        <taxon>Pluteaceae</taxon>
        <taxon>Pluteus</taxon>
    </lineage>
</organism>
<sequence>MFVNYLPIPLSLLVDSRGKQDVYIAKEAFPVASAEFADGIDFWQNSLPGNLKGQLASLSGAKVLAINGEAPLNTVNANAATVGSYQGLGTHQDGYLSSYQGSSDGWNYLLRNFAKQALLISRKKCTTAE</sequence>